<organism evidence="3 4">
    <name type="scientific">Actinomadura vinacea</name>
    <dbReference type="NCBI Taxonomy" id="115336"/>
    <lineage>
        <taxon>Bacteria</taxon>
        <taxon>Bacillati</taxon>
        <taxon>Actinomycetota</taxon>
        <taxon>Actinomycetes</taxon>
        <taxon>Streptosporangiales</taxon>
        <taxon>Thermomonosporaceae</taxon>
        <taxon>Actinomadura</taxon>
    </lineage>
</organism>
<name>A0ABN3JQL0_9ACTN</name>
<keyword evidence="4" id="KW-1185">Reference proteome</keyword>
<proteinExistence type="inferred from homology"/>
<gene>
    <name evidence="3" type="ORF">GCM10010191_56450</name>
</gene>
<feature type="compositionally biased region" description="Basic and acidic residues" evidence="2">
    <location>
        <begin position="1"/>
        <end position="14"/>
    </location>
</feature>
<protein>
    <recommendedName>
        <fullName evidence="5">Asp23/Gls24 family envelope stress response protein</fullName>
    </recommendedName>
</protein>
<dbReference type="RefSeq" id="WP_344592920.1">
    <property type="nucleotide sequence ID" value="NZ_BAAARW010000020.1"/>
</dbReference>
<dbReference type="PANTHER" id="PTHR34297">
    <property type="entry name" value="HYPOTHETICAL CYTOSOLIC PROTEIN-RELATED"/>
    <property type="match status" value="1"/>
</dbReference>
<dbReference type="Pfam" id="PF03780">
    <property type="entry name" value="Asp23"/>
    <property type="match status" value="1"/>
</dbReference>
<comment type="caution">
    <text evidence="3">The sequence shown here is derived from an EMBL/GenBank/DDBJ whole genome shotgun (WGS) entry which is preliminary data.</text>
</comment>
<dbReference type="PANTHER" id="PTHR34297:SF3">
    <property type="entry name" value="ALKALINE SHOCK PROTEIN 23"/>
    <property type="match status" value="1"/>
</dbReference>
<dbReference type="Proteomes" id="UP001501231">
    <property type="component" value="Unassembled WGS sequence"/>
</dbReference>
<reference evidence="3 4" key="1">
    <citation type="journal article" date="2019" name="Int. J. Syst. Evol. Microbiol.">
        <title>The Global Catalogue of Microorganisms (GCM) 10K type strain sequencing project: providing services to taxonomists for standard genome sequencing and annotation.</title>
        <authorList>
            <consortium name="The Broad Institute Genomics Platform"/>
            <consortium name="The Broad Institute Genome Sequencing Center for Infectious Disease"/>
            <person name="Wu L."/>
            <person name="Ma J."/>
        </authorList>
    </citation>
    <scope>NUCLEOTIDE SEQUENCE [LARGE SCALE GENOMIC DNA]</scope>
    <source>
        <strain evidence="3 4">JCM 3325</strain>
    </source>
</reference>
<dbReference type="InterPro" id="IPR005531">
    <property type="entry name" value="Asp23"/>
</dbReference>
<evidence type="ECO:0000313" key="3">
    <source>
        <dbReference type="EMBL" id="GAA2434645.1"/>
    </source>
</evidence>
<comment type="similarity">
    <text evidence="1">Belongs to the asp23 family.</text>
</comment>
<feature type="compositionally biased region" description="Basic and acidic residues" evidence="2">
    <location>
        <begin position="27"/>
        <end position="42"/>
    </location>
</feature>
<dbReference type="EMBL" id="BAAARW010000020">
    <property type="protein sequence ID" value="GAA2434645.1"/>
    <property type="molecule type" value="Genomic_DNA"/>
</dbReference>
<feature type="region of interest" description="Disordered" evidence="2">
    <location>
        <begin position="1"/>
        <end position="51"/>
    </location>
</feature>
<accession>A0ABN3JQL0</accession>
<evidence type="ECO:0000256" key="2">
    <source>
        <dbReference type="SAM" id="MobiDB-lite"/>
    </source>
</evidence>
<evidence type="ECO:0008006" key="5">
    <source>
        <dbReference type="Google" id="ProtNLM"/>
    </source>
</evidence>
<evidence type="ECO:0000256" key="1">
    <source>
        <dbReference type="ARBA" id="ARBA00005721"/>
    </source>
</evidence>
<sequence length="181" mass="19213">MSEKDVRTAKDRPDTGTLPSQAPRPGAEPKAEREGARLEKPAGRTASELTSEYGRTKIADTVVAKIAGMAAREVGGVYDMGAGMMRTFGSVKERLPGGMGRQSMTQGVSVQVGERQAAVDLSLIVDYGVSIPDLSAAVRENVINGIEHMCGLDVVEVNIDVADIHVPGEEEEAPPSEPRVR</sequence>
<evidence type="ECO:0000313" key="4">
    <source>
        <dbReference type="Proteomes" id="UP001501231"/>
    </source>
</evidence>